<comment type="caution">
    <text evidence="2">The sequence shown here is derived from an EMBL/GenBank/DDBJ whole genome shotgun (WGS) entry which is preliminary data.</text>
</comment>
<dbReference type="Proteomes" id="UP000641137">
    <property type="component" value="Unassembled WGS sequence"/>
</dbReference>
<accession>A0A8J3DFN7</accession>
<proteinExistence type="predicted"/>
<sequence>MLRLRNYFLAGFIVSAPLAITAYLAWSFVGWVDSWMKPLIPGRYNPDNYLPFAIPGLGLLFALLLITLVGFLAANIIGRSIVNVGESIVGRMPLVRSIYHGLKQILETVLSHKKDTFRKVALIEYPRKGLWSIAYVSTDKYNEATAKLNRNGKEHVAVFLPSTPNPTTGYLLYVPREDMLELDMSLEEGAKLIISAGIVAPEYEEKTEELARLAAAALSARSQETDRVVTPEEIEK</sequence>
<gene>
    <name evidence="2" type="ORF">GCM10010136_02600</name>
</gene>
<feature type="transmembrane region" description="Helical" evidence="1">
    <location>
        <begin position="7"/>
        <end position="29"/>
    </location>
</feature>
<dbReference type="Pfam" id="PF04367">
    <property type="entry name" value="DUF502"/>
    <property type="match status" value="1"/>
</dbReference>
<keyword evidence="3" id="KW-1185">Reference proteome</keyword>
<name>A0A8J3DFN7_9HYPH</name>
<dbReference type="EMBL" id="BMZO01000001">
    <property type="protein sequence ID" value="GHC61807.1"/>
    <property type="molecule type" value="Genomic_DNA"/>
</dbReference>
<dbReference type="PANTHER" id="PTHR31876:SF26">
    <property type="entry name" value="PROTEIN LIKE COV 2"/>
    <property type="match status" value="1"/>
</dbReference>
<organism evidence="2 3">
    <name type="scientific">Limoniibacter endophyticus</name>
    <dbReference type="NCBI Taxonomy" id="1565040"/>
    <lineage>
        <taxon>Bacteria</taxon>
        <taxon>Pseudomonadati</taxon>
        <taxon>Pseudomonadota</taxon>
        <taxon>Alphaproteobacteria</taxon>
        <taxon>Hyphomicrobiales</taxon>
        <taxon>Bartonellaceae</taxon>
        <taxon>Limoniibacter</taxon>
    </lineage>
</organism>
<dbReference type="RefSeq" id="WP_308430484.1">
    <property type="nucleotide sequence ID" value="NZ_BMZO01000001.1"/>
</dbReference>
<keyword evidence="1" id="KW-0472">Membrane</keyword>
<keyword evidence="1" id="KW-0812">Transmembrane</keyword>
<evidence type="ECO:0000313" key="2">
    <source>
        <dbReference type="EMBL" id="GHC61807.1"/>
    </source>
</evidence>
<protein>
    <submittedName>
        <fullName evidence="2">Membrane protein</fullName>
    </submittedName>
</protein>
<dbReference type="PANTHER" id="PTHR31876">
    <property type="entry name" value="COV-LIKE PROTEIN 1"/>
    <property type="match status" value="1"/>
</dbReference>
<keyword evidence="1" id="KW-1133">Transmembrane helix</keyword>
<evidence type="ECO:0000313" key="3">
    <source>
        <dbReference type="Proteomes" id="UP000641137"/>
    </source>
</evidence>
<dbReference type="InterPro" id="IPR007462">
    <property type="entry name" value="COV1-like"/>
</dbReference>
<reference evidence="2" key="1">
    <citation type="journal article" date="2014" name="Int. J. Syst. Evol. Microbiol.">
        <title>Complete genome sequence of Corynebacterium casei LMG S-19264T (=DSM 44701T), isolated from a smear-ripened cheese.</title>
        <authorList>
            <consortium name="US DOE Joint Genome Institute (JGI-PGF)"/>
            <person name="Walter F."/>
            <person name="Albersmeier A."/>
            <person name="Kalinowski J."/>
            <person name="Ruckert C."/>
        </authorList>
    </citation>
    <scope>NUCLEOTIDE SEQUENCE</scope>
    <source>
        <strain evidence="2">KCTC 42097</strain>
    </source>
</reference>
<dbReference type="AlphaFoldDB" id="A0A8J3DFN7"/>
<feature type="transmembrane region" description="Helical" evidence="1">
    <location>
        <begin position="49"/>
        <end position="73"/>
    </location>
</feature>
<reference evidence="2" key="2">
    <citation type="submission" date="2020-09" db="EMBL/GenBank/DDBJ databases">
        <authorList>
            <person name="Sun Q."/>
            <person name="Kim S."/>
        </authorList>
    </citation>
    <scope>NUCLEOTIDE SEQUENCE</scope>
    <source>
        <strain evidence="2">KCTC 42097</strain>
    </source>
</reference>
<evidence type="ECO:0000256" key="1">
    <source>
        <dbReference type="SAM" id="Phobius"/>
    </source>
</evidence>